<comment type="caution">
    <text evidence="2">The sequence shown here is derived from an EMBL/GenBank/DDBJ whole genome shotgun (WGS) entry which is preliminary data.</text>
</comment>
<dbReference type="EMBL" id="VAHF01000003">
    <property type="protein sequence ID" value="TXG66301.1"/>
    <property type="molecule type" value="Genomic_DNA"/>
</dbReference>
<keyword evidence="1" id="KW-0812">Transmembrane</keyword>
<dbReference type="AlphaFoldDB" id="A0A5C7IB32"/>
<evidence type="ECO:0000313" key="2">
    <source>
        <dbReference type="EMBL" id="TXG66301.1"/>
    </source>
</evidence>
<evidence type="ECO:0000256" key="1">
    <source>
        <dbReference type="SAM" id="Phobius"/>
    </source>
</evidence>
<organism evidence="2 3">
    <name type="scientific">Acer yangbiense</name>
    <dbReference type="NCBI Taxonomy" id="1000413"/>
    <lineage>
        <taxon>Eukaryota</taxon>
        <taxon>Viridiplantae</taxon>
        <taxon>Streptophyta</taxon>
        <taxon>Embryophyta</taxon>
        <taxon>Tracheophyta</taxon>
        <taxon>Spermatophyta</taxon>
        <taxon>Magnoliopsida</taxon>
        <taxon>eudicotyledons</taxon>
        <taxon>Gunneridae</taxon>
        <taxon>Pentapetalae</taxon>
        <taxon>rosids</taxon>
        <taxon>malvids</taxon>
        <taxon>Sapindales</taxon>
        <taxon>Sapindaceae</taxon>
        <taxon>Hippocastanoideae</taxon>
        <taxon>Acereae</taxon>
        <taxon>Acer</taxon>
    </lineage>
</organism>
<sequence>MVFDDMSQRSVFSWNKLISGFVVKQLPGRVLDCNRGFGGHDRPRSCMLLIAETGDSWFNRQKLHLLPIFRYQLLADTNFRCSMDLLVAVLESCNPIDTEKRHNTLAILNMDVLSEFWHFCHFVEAKKIHGKILKLGFDKEFYAIEFLIFMLQVVIWMLHSWFLMICLIEVCFLE</sequence>
<gene>
    <name evidence="2" type="ORF">EZV62_007576</name>
</gene>
<feature type="transmembrane region" description="Helical" evidence="1">
    <location>
        <begin position="141"/>
        <end position="164"/>
    </location>
</feature>
<evidence type="ECO:0000313" key="3">
    <source>
        <dbReference type="Proteomes" id="UP000323000"/>
    </source>
</evidence>
<reference evidence="3" key="1">
    <citation type="journal article" date="2019" name="Gigascience">
        <title>De novo genome assembly of the endangered Acer yangbiense, a plant species with extremely small populations endemic to Yunnan Province, China.</title>
        <authorList>
            <person name="Yang J."/>
            <person name="Wariss H.M."/>
            <person name="Tao L."/>
            <person name="Zhang R."/>
            <person name="Yun Q."/>
            <person name="Hollingsworth P."/>
            <person name="Dao Z."/>
            <person name="Luo G."/>
            <person name="Guo H."/>
            <person name="Ma Y."/>
            <person name="Sun W."/>
        </authorList>
    </citation>
    <scope>NUCLEOTIDE SEQUENCE [LARGE SCALE GENOMIC DNA]</scope>
    <source>
        <strain evidence="3">cv. Malutang</strain>
    </source>
</reference>
<keyword evidence="1" id="KW-1133">Transmembrane helix</keyword>
<keyword evidence="3" id="KW-1185">Reference proteome</keyword>
<protein>
    <submittedName>
        <fullName evidence="2">Uncharacterized protein</fullName>
    </submittedName>
</protein>
<proteinExistence type="predicted"/>
<accession>A0A5C7IB32</accession>
<name>A0A5C7IB32_9ROSI</name>
<dbReference type="Proteomes" id="UP000323000">
    <property type="component" value="Chromosome 3"/>
</dbReference>
<keyword evidence="1" id="KW-0472">Membrane</keyword>